<dbReference type="Proteomes" id="UP000799423">
    <property type="component" value="Unassembled WGS sequence"/>
</dbReference>
<keyword evidence="2" id="KW-0472">Membrane</keyword>
<organism evidence="3 4">
    <name type="scientific">Plenodomus tracheiphilus IPT5</name>
    <dbReference type="NCBI Taxonomy" id="1408161"/>
    <lineage>
        <taxon>Eukaryota</taxon>
        <taxon>Fungi</taxon>
        <taxon>Dikarya</taxon>
        <taxon>Ascomycota</taxon>
        <taxon>Pezizomycotina</taxon>
        <taxon>Dothideomycetes</taxon>
        <taxon>Pleosporomycetidae</taxon>
        <taxon>Pleosporales</taxon>
        <taxon>Pleosporineae</taxon>
        <taxon>Leptosphaeriaceae</taxon>
        <taxon>Plenodomus</taxon>
    </lineage>
</organism>
<reference evidence="3" key="1">
    <citation type="submission" date="2020-01" db="EMBL/GenBank/DDBJ databases">
        <authorList>
            <consortium name="DOE Joint Genome Institute"/>
            <person name="Haridas S."/>
            <person name="Albert R."/>
            <person name="Binder M."/>
            <person name="Bloem J."/>
            <person name="Labutti K."/>
            <person name="Salamov A."/>
            <person name="Andreopoulos B."/>
            <person name="Baker S.E."/>
            <person name="Barry K."/>
            <person name="Bills G."/>
            <person name="Bluhm B.H."/>
            <person name="Cannon C."/>
            <person name="Castanera R."/>
            <person name="Culley D.E."/>
            <person name="Daum C."/>
            <person name="Ezra D."/>
            <person name="Gonzalez J.B."/>
            <person name="Henrissat B."/>
            <person name="Kuo A."/>
            <person name="Liang C."/>
            <person name="Lipzen A."/>
            <person name="Lutzoni F."/>
            <person name="Magnuson J."/>
            <person name="Mondo S."/>
            <person name="Nolan M."/>
            <person name="Ohm R."/>
            <person name="Pangilinan J."/>
            <person name="Park H.-J."/>
            <person name="Ramirez L."/>
            <person name="Alfaro M."/>
            <person name="Sun H."/>
            <person name="Tritt A."/>
            <person name="Yoshinaga Y."/>
            <person name="Zwiers L.-H."/>
            <person name="Turgeon B.G."/>
            <person name="Goodwin S.B."/>
            <person name="Spatafora J.W."/>
            <person name="Crous P.W."/>
            <person name="Grigoriev I.V."/>
        </authorList>
    </citation>
    <scope>NUCLEOTIDE SEQUENCE</scope>
    <source>
        <strain evidence="3">IPT5</strain>
    </source>
</reference>
<keyword evidence="4" id="KW-1185">Reference proteome</keyword>
<dbReference type="OrthoDB" id="4156595at2759"/>
<evidence type="ECO:0000313" key="4">
    <source>
        <dbReference type="Proteomes" id="UP000799423"/>
    </source>
</evidence>
<feature type="transmembrane region" description="Helical" evidence="2">
    <location>
        <begin position="64"/>
        <end position="85"/>
    </location>
</feature>
<name>A0A6A7BJM4_9PLEO</name>
<feature type="transmembrane region" description="Helical" evidence="2">
    <location>
        <begin position="188"/>
        <end position="211"/>
    </location>
</feature>
<sequence length="223" mass="24996">MAPAASHDSMARQQLPLSPPPSPQSPRRRHKKKKADAFEELALTPVPSRPSSPENPPGEEEESIITKIILTPILFISFIISLFLVNHRNRARRSKAHTTYSSILSYLAPSSWLDPEPYQDPTDSTWGRQGAPGHVEPHDALGPSKDASTEDQPSPTKKKKKTAWHLNNKIRKVAKLEISDAFEMRGRVIAMMLFMIVLGSVAMWMSTRWLVVSLSKMRTPLKS</sequence>
<dbReference type="AlphaFoldDB" id="A0A6A7BJM4"/>
<evidence type="ECO:0000313" key="3">
    <source>
        <dbReference type="EMBL" id="KAF2854655.1"/>
    </source>
</evidence>
<feature type="region of interest" description="Disordered" evidence="1">
    <location>
        <begin position="115"/>
        <end position="162"/>
    </location>
</feature>
<evidence type="ECO:0000256" key="1">
    <source>
        <dbReference type="SAM" id="MobiDB-lite"/>
    </source>
</evidence>
<proteinExistence type="predicted"/>
<protein>
    <submittedName>
        <fullName evidence="3">Uncharacterized protein</fullName>
    </submittedName>
</protein>
<keyword evidence="2" id="KW-1133">Transmembrane helix</keyword>
<evidence type="ECO:0000256" key="2">
    <source>
        <dbReference type="SAM" id="Phobius"/>
    </source>
</evidence>
<dbReference type="EMBL" id="MU006292">
    <property type="protein sequence ID" value="KAF2854655.1"/>
    <property type="molecule type" value="Genomic_DNA"/>
</dbReference>
<gene>
    <name evidence="3" type="ORF">T440DRAFT_464794</name>
</gene>
<feature type="compositionally biased region" description="Pro residues" evidence="1">
    <location>
        <begin position="47"/>
        <end position="56"/>
    </location>
</feature>
<feature type="region of interest" description="Disordered" evidence="1">
    <location>
        <begin position="1"/>
        <end position="61"/>
    </location>
</feature>
<keyword evidence="2" id="KW-0812">Transmembrane</keyword>
<accession>A0A6A7BJM4</accession>